<feature type="transmembrane region" description="Helical" evidence="9">
    <location>
        <begin position="574"/>
        <end position="600"/>
    </location>
</feature>
<dbReference type="SMART" id="SM00665">
    <property type="entry name" value="B561"/>
    <property type="match status" value="1"/>
</dbReference>
<keyword evidence="2" id="KW-0813">Transport</keyword>
<evidence type="ECO:0000256" key="3">
    <source>
        <dbReference type="ARBA" id="ARBA00022692"/>
    </source>
</evidence>
<dbReference type="Proteomes" id="UP000734854">
    <property type="component" value="Unassembled WGS sequence"/>
</dbReference>
<evidence type="ECO:0000256" key="2">
    <source>
        <dbReference type="ARBA" id="ARBA00022448"/>
    </source>
</evidence>
<feature type="region of interest" description="Disordered" evidence="8">
    <location>
        <begin position="708"/>
        <end position="729"/>
    </location>
</feature>
<keyword evidence="3 9" id="KW-0812">Transmembrane</keyword>
<evidence type="ECO:0000256" key="7">
    <source>
        <dbReference type="ARBA" id="ARBA00023136"/>
    </source>
</evidence>
<evidence type="ECO:0000256" key="1">
    <source>
        <dbReference type="ARBA" id="ARBA00004370"/>
    </source>
</evidence>
<dbReference type="GO" id="GO:0016020">
    <property type="term" value="C:membrane"/>
    <property type="evidence" value="ECO:0007669"/>
    <property type="project" value="UniProtKB-SubCell"/>
</dbReference>
<dbReference type="PROSITE" id="PS50836">
    <property type="entry name" value="DOMON"/>
    <property type="match status" value="1"/>
</dbReference>
<dbReference type="GO" id="GO:0000166">
    <property type="term" value="F:nucleotide binding"/>
    <property type="evidence" value="ECO:0007669"/>
    <property type="project" value="InterPro"/>
</dbReference>
<feature type="domain" description="Cytochrome b561" evidence="11">
    <location>
        <begin position="507"/>
        <end position="702"/>
    </location>
</feature>
<feature type="domain" description="DOMON" evidence="10">
    <location>
        <begin position="369"/>
        <end position="495"/>
    </location>
</feature>
<dbReference type="Pfam" id="PF00709">
    <property type="entry name" value="Adenylsucc_synt"/>
    <property type="match status" value="1"/>
</dbReference>
<keyword evidence="7 9" id="KW-0472">Membrane</keyword>
<accession>A0A8J5L7K1</accession>
<evidence type="ECO:0000256" key="6">
    <source>
        <dbReference type="ARBA" id="ARBA00022989"/>
    </source>
</evidence>
<dbReference type="InterPro" id="IPR045265">
    <property type="entry name" value="AIR12_DOMON"/>
</dbReference>
<evidence type="ECO:0000256" key="8">
    <source>
        <dbReference type="SAM" id="MobiDB-lite"/>
    </source>
</evidence>
<reference evidence="12 13" key="1">
    <citation type="submission" date="2020-08" db="EMBL/GenBank/DDBJ databases">
        <title>Plant Genome Project.</title>
        <authorList>
            <person name="Zhang R.-G."/>
        </authorList>
    </citation>
    <scope>NUCLEOTIDE SEQUENCE [LARGE SCALE GENOMIC DNA]</scope>
    <source>
        <tissue evidence="12">Rhizome</tissue>
    </source>
</reference>
<organism evidence="12 13">
    <name type="scientific">Zingiber officinale</name>
    <name type="common">Ginger</name>
    <name type="synonym">Amomum zingiber</name>
    <dbReference type="NCBI Taxonomy" id="94328"/>
    <lineage>
        <taxon>Eukaryota</taxon>
        <taxon>Viridiplantae</taxon>
        <taxon>Streptophyta</taxon>
        <taxon>Embryophyta</taxon>
        <taxon>Tracheophyta</taxon>
        <taxon>Spermatophyta</taxon>
        <taxon>Magnoliopsida</taxon>
        <taxon>Liliopsida</taxon>
        <taxon>Zingiberales</taxon>
        <taxon>Zingiberaceae</taxon>
        <taxon>Zingiber</taxon>
    </lineage>
</organism>
<evidence type="ECO:0000256" key="9">
    <source>
        <dbReference type="SAM" id="Phobius"/>
    </source>
</evidence>
<sequence>MGYARRSWRIPRGRGKTIGLASSRGRVAAALRIAVGTPFGRRRAGRIERADQFGRNDVKPMEQIDTSARAVVPAAALAALAAVEEIDRGDSIYRVASLSQFRQPCLARSGGDEGKGNSLMSLPGARSEFAFFHTHKAMSNSSTAIVKAYTTQVGSGPFPTEVLGKDGDLFRINDFLSLNLTKLDVLSELPDIKLGISYLQMDGEKLKSFPADFRLLEQAQACFFRSLQSTSKLIMKCCCLIWLTLASSAPKGYDSILIDDFFLRYEYAGDTIWILNPKTTSGCAYLPSLGSQAIANSTAWQWTSHCTLLFPQPQLTVLPFHWAPSTMPSPFIFLLLVLLHSPAIPASASRCTATVFGRTFAKCVGLPTQGATLAWTYHARNATLDLAFSGSFISPSGWVAWGLNPDSPSMTGARVVAAFSDPSSGGLILLPFFLDPSVKLQQSPLLSRPFGPHLLSSSAALRHAAAVSAGAGVHIFATLKLSPNHTRLHHVWNRGLYVQGYSPTIHPTSPADLASRATIDIVSTATEAAGPSPSSEVVLRCTHAALNAASWGILLPAGVAVARYLRRPLGPSWFYLHAAVQIAGYLMGAAGFAIGIVMGARSEGVEYGLHRGLGVAAVVGGGLQSAALLLRPKTTNKYRKYWKSYHHLVGYGSMVVGVVNVFQGFDVMGLGRSYWKLAYCLGLSTVVGVCVALEVNSWVVFCRRAASEDDDDDEGRRRLETKRAGKENT</sequence>
<feature type="transmembrane region" description="Helical" evidence="9">
    <location>
        <begin position="612"/>
        <end position="630"/>
    </location>
</feature>
<keyword evidence="13" id="KW-1185">Reference proteome</keyword>
<dbReference type="InterPro" id="IPR005018">
    <property type="entry name" value="DOMON_domain"/>
</dbReference>
<dbReference type="InterPro" id="IPR006593">
    <property type="entry name" value="Cyt_b561/ferric_Rdtase_TM"/>
</dbReference>
<keyword evidence="6 9" id="KW-1133">Transmembrane helix</keyword>
<comment type="subcellular location">
    <subcellularLocation>
        <location evidence="1">Membrane</location>
    </subcellularLocation>
</comment>
<dbReference type="Pfam" id="PF04526">
    <property type="entry name" value="DUF568"/>
    <property type="match status" value="1"/>
</dbReference>
<dbReference type="PANTHER" id="PTHR23130:SF60">
    <property type="entry name" value="CYTOCHROME B561 AND DOMON DOMAIN-CONTAINING PROTEIN"/>
    <property type="match status" value="1"/>
</dbReference>
<comment type="caution">
    <text evidence="12">The sequence shown here is derived from an EMBL/GenBank/DDBJ whole genome shotgun (WGS) entry which is preliminary data.</text>
</comment>
<evidence type="ECO:0008006" key="14">
    <source>
        <dbReference type="Google" id="ProtNLM"/>
    </source>
</evidence>
<evidence type="ECO:0000256" key="5">
    <source>
        <dbReference type="ARBA" id="ARBA00022982"/>
    </source>
</evidence>
<evidence type="ECO:0000313" key="13">
    <source>
        <dbReference type="Proteomes" id="UP000734854"/>
    </source>
</evidence>
<feature type="transmembrane region" description="Helical" evidence="9">
    <location>
        <begin position="642"/>
        <end position="662"/>
    </location>
</feature>
<evidence type="ECO:0000256" key="4">
    <source>
        <dbReference type="ARBA" id="ARBA00022729"/>
    </source>
</evidence>
<dbReference type="CDD" id="cd08760">
    <property type="entry name" value="Cyt_b561_FRRS1_like"/>
    <property type="match status" value="1"/>
</dbReference>
<protein>
    <recommendedName>
        <fullName evidence="14">Cytochrome b561 and DOMON domain-containing protein</fullName>
    </recommendedName>
</protein>
<feature type="compositionally biased region" description="Basic and acidic residues" evidence="8">
    <location>
        <begin position="714"/>
        <end position="729"/>
    </location>
</feature>
<evidence type="ECO:0000313" key="12">
    <source>
        <dbReference type="EMBL" id="KAG6516330.1"/>
    </source>
</evidence>
<keyword evidence="4" id="KW-0732">Signal</keyword>
<dbReference type="GO" id="GO:0004019">
    <property type="term" value="F:adenylosuccinate synthase activity"/>
    <property type="evidence" value="ECO:0007669"/>
    <property type="project" value="InterPro"/>
</dbReference>
<dbReference type="InterPro" id="IPR001114">
    <property type="entry name" value="Adenylosuccinate_synthetase"/>
</dbReference>
<dbReference type="PROSITE" id="PS50939">
    <property type="entry name" value="CYTOCHROME_B561"/>
    <property type="match status" value="1"/>
</dbReference>
<gene>
    <name evidence="12" type="ORF">ZIOFF_026789</name>
</gene>
<feature type="transmembrane region" description="Helical" evidence="9">
    <location>
        <begin position="674"/>
        <end position="695"/>
    </location>
</feature>
<dbReference type="CDD" id="cd09629">
    <property type="entry name" value="DOMON_CIL1_like"/>
    <property type="match status" value="1"/>
</dbReference>
<dbReference type="EMBL" id="JACMSC010000007">
    <property type="protein sequence ID" value="KAG6516330.1"/>
    <property type="molecule type" value="Genomic_DNA"/>
</dbReference>
<feature type="transmembrane region" description="Helical" evidence="9">
    <location>
        <begin position="544"/>
        <end position="562"/>
    </location>
</feature>
<dbReference type="GO" id="GO:0006164">
    <property type="term" value="P:purine nucleotide biosynthetic process"/>
    <property type="evidence" value="ECO:0007669"/>
    <property type="project" value="InterPro"/>
</dbReference>
<evidence type="ECO:0000259" key="11">
    <source>
        <dbReference type="PROSITE" id="PS50939"/>
    </source>
</evidence>
<name>A0A8J5L7K1_ZINOF</name>
<keyword evidence="5" id="KW-0249">Electron transport</keyword>
<dbReference type="SUPFAM" id="SSF52540">
    <property type="entry name" value="P-loop containing nucleoside triphosphate hydrolases"/>
    <property type="match status" value="1"/>
</dbReference>
<dbReference type="AlphaFoldDB" id="A0A8J5L7K1"/>
<dbReference type="SMART" id="SM00788">
    <property type="entry name" value="Adenylsucc_synt"/>
    <property type="match status" value="1"/>
</dbReference>
<dbReference type="InterPro" id="IPR042111">
    <property type="entry name" value="Adenylosuccinate_synth_dom3"/>
</dbReference>
<proteinExistence type="predicted"/>
<dbReference type="PANTHER" id="PTHR23130">
    <property type="entry name" value="CYTOCHROME B561 AND DOMON DOMAIN-CONTAINING PROTEIN"/>
    <property type="match status" value="1"/>
</dbReference>
<evidence type="ECO:0000259" key="10">
    <source>
        <dbReference type="PROSITE" id="PS50836"/>
    </source>
</evidence>
<dbReference type="Gene3D" id="3.90.170.10">
    <property type="entry name" value="Adenylosuccinate Synthetase, subunit A, domain 3"/>
    <property type="match status" value="1"/>
</dbReference>
<dbReference type="Gene3D" id="1.20.120.1770">
    <property type="match status" value="1"/>
</dbReference>
<dbReference type="InterPro" id="IPR027417">
    <property type="entry name" value="P-loop_NTPase"/>
</dbReference>